<feature type="compositionally biased region" description="Basic and acidic residues" evidence="1">
    <location>
        <begin position="42"/>
        <end position="61"/>
    </location>
</feature>
<name>A0A4Z2FXE2_9TELE</name>
<organism evidence="2 3">
    <name type="scientific">Liparis tanakae</name>
    <name type="common">Tanaka's snailfish</name>
    <dbReference type="NCBI Taxonomy" id="230148"/>
    <lineage>
        <taxon>Eukaryota</taxon>
        <taxon>Metazoa</taxon>
        <taxon>Chordata</taxon>
        <taxon>Craniata</taxon>
        <taxon>Vertebrata</taxon>
        <taxon>Euteleostomi</taxon>
        <taxon>Actinopterygii</taxon>
        <taxon>Neopterygii</taxon>
        <taxon>Teleostei</taxon>
        <taxon>Neoteleostei</taxon>
        <taxon>Acanthomorphata</taxon>
        <taxon>Eupercaria</taxon>
        <taxon>Perciformes</taxon>
        <taxon>Cottioidei</taxon>
        <taxon>Cottales</taxon>
        <taxon>Liparidae</taxon>
        <taxon>Liparis</taxon>
    </lineage>
</organism>
<proteinExistence type="predicted"/>
<sequence length="113" mass="12708">MNSARLSRVCVTSAMSWEVSASSMLRMSSSCWSSLSSDQQDRKAALNRDQHDRRAGEDDSLSRTTLRRRSHSSQSSLDTFLAAPQACGKTDVFHFSIALGTTWEQHRTNECHR</sequence>
<evidence type="ECO:0000256" key="1">
    <source>
        <dbReference type="SAM" id="MobiDB-lite"/>
    </source>
</evidence>
<dbReference type="EMBL" id="SRLO01000817">
    <property type="protein sequence ID" value="TNN45907.1"/>
    <property type="molecule type" value="Genomic_DNA"/>
</dbReference>
<accession>A0A4Z2FXE2</accession>
<protein>
    <submittedName>
        <fullName evidence="2">Uncharacterized protein</fullName>
    </submittedName>
</protein>
<dbReference type="Proteomes" id="UP000314294">
    <property type="component" value="Unassembled WGS sequence"/>
</dbReference>
<comment type="caution">
    <text evidence="2">The sequence shown here is derived from an EMBL/GenBank/DDBJ whole genome shotgun (WGS) entry which is preliminary data.</text>
</comment>
<reference evidence="2 3" key="1">
    <citation type="submission" date="2019-03" db="EMBL/GenBank/DDBJ databases">
        <title>First draft genome of Liparis tanakae, snailfish: a comprehensive survey of snailfish specific genes.</title>
        <authorList>
            <person name="Kim W."/>
            <person name="Song I."/>
            <person name="Jeong J.-H."/>
            <person name="Kim D."/>
            <person name="Kim S."/>
            <person name="Ryu S."/>
            <person name="Song J.Y."/>
            <person name="Lee S.K."/>
        </authorList>
    </citation>
    <scope>NUCLEOTIDE SEQUENCE [LARGE SCALE GENOMIC DNA]</scope>
    <source>
        <tissue evidence="2">Muscle</tissue>
    </source>
</reference>
<keyword evidence="3" id="KW-1185">Reference proteome</keyword>
<feature type="region of interest" description="Disordered" evidence="1">
    <location>
        <begin position="42"/>
        <end position="77"/>
    </location>
</feature>
<evidence type="ECO:0000313" key="3">
    <source>
        <dbReference type="Proteomes" id="UP000314294"/>
    </source>
</evidence>
<dbReference type="AlphaFoldDB" id="A0A4Z2FXE2"/>
<gene>
    <name evidence="2" type="ORF">EYF80_043907</name>
</gene>
<evidence type="ECO:0000313" key="2">
    <source>
        <dbReference type="EMBL" id="TNN45907.1"/>
    </source>
</evidence>